<dbReference type="EMBL" id="JAMKPW020000044">
    <property type="protein sequence ID" value="KAK8192563.1"/>
    <property type="molecule type" value="Genomic_DNA"/>
</dbReference>
<sequence>MKVVAESILEVFDTWTLSGRRCSRASTPRLPGPGSVDCLECLRRAARVGCLRAHCSAKDKCLVDGAVLGLSSIDRRDSTVDVEFVVYKLPHLVEVPLGIYGPPAEGPLRRRTSGHVCGGDTEWGVHECYSGKRCSSPLANVTSSYDHRDAILQAATVDANPEHPRAACS</sequence>
<evidence type="ECO:0000313" key="2">
    <source>
        <dbReference type="Proteomes" id="UP001320706"/>
    </source>
</evidence>
<dbReference type="Proteomes" id="UP001320706">
    <property type="component" value="Unassembled WGS sequence"/>
</dbReference>
<protein>
    <submittedName>
        <fullName evidence="1">Uncharacterized protein</fullName>
    </submittedName>
</protein>
<organism evidence="1 2">
    <name type="scientific">Zalaria obscura</name>
    <dbReference type="NCBI Taxonomy" id="2024903"/>
    <lineage>
        <taxon>Eukaryota</taxon>
        <taxon>Fungi</taxon>
        <taxon>Dikarya</taxon>
        <taxon>Ascomycota</taxon>
        <taxon>Pezizomycotina</taxon>
        <taxon>Dothideomycetes</taxon>
        <taxon>Dothideomycetidae</taxon>
        <taxon>Dothideales</taxon>
        <taxon>Zalariaceae</taxon>
        <taxon>Zalaria</taxon>
    </lineage>
</organism>
<reference evidence="1" key="1">
    <citation type="submission" date="2024-02" db="EMBL/GenBank/DDBJ databases">
        <title>Metagenome Assembled Genome of Zalaria obscura JY119.</title>
        <authorList>
            <person name="Vighnesh L."/>
            <person name="Jagadeeshwari U."/>
            <person name="Venkata Ramana C."/>
            <person name="Sasikala C."/>
        </authorList>
    </citation>
    <scope>NUCLEOTIDE SEQUENCE</scope>
    <source>
        <strain evidence="1">JY119</strain>
    </source>
</reference>
<proteinExistence type="predicted"/>
<comment type="caution">
    <text evidence="1">The sequence shown here is derived from an EMBL/GenBank/DDBJ whole genome shotgun (WGS) entry which is preliminary data.</text>
</comment>
<gene>
    <name evidence="1" type="ORF">M8818_007733</name>
</gene>
<accession>A0ACC3S666</accession>
<name>A0ACC3S666_9PEZI</name>
<evidence type="ECO:0000313" key="1">
    <source>
        <dbReference type="EMBL" id="KAK8192563.1"/>
    </source>
</evidence>
<keyword evidence="2" id="KW-1185">Reference proteome</keyword>